<keyword evidence="2" id="KW-0805">Transcription regulation</keyword>
<dbReference type="AlphaFoldDB" id="A0AB94IK64"/>
<dbReference type="Gene3D" id="1.10.10.10">
    <property type="entry name" value="Winged helix-like DNA-binding domain superfamily/Winged helix DNA-binding domain"/>
    <property type="match status" value="1"/>
</dbReference>
<evidence type="ECO:0000256" key="5">
    <source>
        <dbReference type="SAM" id="Phobius"/>
    </source>
</evidence>
<evidence type="ECO:0000256" key="4">
    <source>
        <dbReference type="ARBA" id="ARBA00023163"/>
    </source>
</evidence>
<dbReference type="InterPro" id="IPR036388">
    <property type="entry name" value="WH-like_DNA-bd_sf"/>
</dbReference>
<dbReference type="InterPro" id="IPR039425">
    <property type="entry name" value="RNA_pol_sigma-70-like"/>
</dbReference>
<organism evidence="8 9">
    <name type="scientific">Neobacillus vireti LMG 21834</name>
    <dbReference type="NCBI Taxonomy" id="1131730"/>
    <lineage>
        <taxon>Bacteria</taxon>
        <taxon>Bacillati</taxon>
        <taxon>Bacillota</taxon>
        <taxon>Bacilli</taxon>
        <taxon>Bacillales</taxon>
        <taxon>Bacillaceae</taxon>
        <taxon>Neobacillus</taxon>
    </lineage>
</organism>
<dbReference type="Gene3D" id="2.60.40.1630">
    <property type="entry name" value="bacillus anthracis domain"/>
    <property type="match status" value="1"/>
</dbReference>
<dbReference type="SUPFAM" id="SSF88946">
    <property type="entry name" value="Sigma2 domain of RNA polymerase sigma factors"/>
    <property type="match status" value="1"/>
</dbReference>
<comment type="caution">
    <text evidence="8">The sequence shown here is derived from an EMBL/GenBank/DDBJ whole genome shotgun (WGS) entry which is preliminary data.</text>
</comment>
<sequence length="691" mass="80438">MIPEIIDSMSIITKREKGVESIVDWFDQHKQSFYILGLSYLSNQQQMEELFYRSIIKVHKELPRFKSETSFEKWATSMFIHTCRELYHDGSLQASEESEQQKDFFKALNQLKEYEKEAVVLTYIKGFSHEEAAHFLQVSVEKIKALLFSGIQSLRKETGYGLNVNGCKEFHKDYIDYLEKTLDRSEKIDFEVHIYHCQDCQEDLATFQDVMLTLLNLTERLEDFHVPPGFMGNIKARLAEEEKHRQLKNKKRKRMVLVFASAFALLIGIGLFTGAFTNLYYTWTEEDPQLRAFLQQGLGERLNLEAENNGVKIKIKSVIADDVQTLVFYEIEDIEKDNQYMMNYQNGVSVENEHEIMGPETYPRYYPYDFKSDVNNEKKNLYRGTISLPPLTTEKGTIKLKITMLQKLIRDSSDRNALRTDMEKEYGFGKWSFEIPVTKKPSIEYALNEDKEVEGIPVRFNKLTIAPTATILQYAINNEHPEKRINFVNFDNLEVNNKKVKADMYGSSFLDLQQDINWTALQTQFDPFLGEKPKEVNIQFKSVYLTVEDTYIIELDGIREYPQTFEYASSTISIDKVEVGQQSNVVISNHEIKNRAYESLRLEIVGEDEHETSSIEMNSEGVLVDKNGIEYDMNENPVVYDEIEQPRYFTTVQSMALQDNTTGDKVIPKMLKIYGYYTTKYLDDVVKISLE</sequence>
<keyword evidence="5" id="KW-1133">Transmembrane helix</keyword>
<dbReference type="Pfam" id="PF13786">
    <property type="entry name" value="DUF4179"/>
    <property type="match status" value="1"/>
</dbReference>
<dbReference type="Pfam" id="PF04545">
    <property type="entry name" value="Sigma70_r4"/>
    <property type="match status" value="1"/>
</dbReference>
<comment type="similarity">
    <text evidence="1">Belongs to the sigma-70 factor family. ECF subfamily.</text>
</comment>
<dbReference type="PANTHER" id="PTHR43133:SF51">
    <property type="entry name" value="RNA POLYMERASE SIGMA FACTOR"/>
    <property type="match status" value="1"/>
</dbReference>
<dbReference type="GO" id="GO:0006352">
    <property type="term" value="P:DNA-templated transcription initiation"/>
    <property type="evidence" value="ECO:0007669"/>
    <property type="project" value="InterPro"/>
</dbReference>
<keyword evidence="3" id="KW-0731">Sigma factor</keyword>
<evidence type="ECO:0000313" key="8">
    <source>
        <dbReference type="EMBL" id="ETI67420.1"/>
    </source>
</evidence>
<dbReference type="RefSeq" id="WP_024029718.1">
    <property type="nucleotide sequence ID" value="NZ_ALAN01000096.1"/>
</dbReference>
<keyword evidence="9" id="KW-1185">Reference proteome</keyword>
<evidence type="ECO:0000256" key="3">
    <source>
        <dbReference type="ARBA" id="ARBA00023082"/>
    </source>
</evidence>
<reference evidence="8 9" key="1">
    <citation type="journal article" date="2014" name="Environ. Microbiol.">
        <title>The nitrate-ammonifying and nosZ-carrying bacterium Bacillus vireti is a potent source and sink for nitric and nitrous oxide under high nitrate conditions.</title>
        <authorList>
            <person name="Mania D."/>
            <person name="Heylen K."/>
            <person name="van Spanning R.J."/>
            <person name="Frostegard A."/>
        </authorList>
    </citation>
    <scope>NUCLEOTIDE SEQUENCE [LARGE SCALE GENOMIC DNA]</scope>
    <source>
        <strain evidence="8 9">LMG 21834</strain>
    </source>
</reference>
<keyword evidence="5 8" id="KW-0812">Transmembrane</keyword>
<evidence type="ECO:0000256" key="2">
    <source>
        <dbReference type="ARBA" id="ARBA00023015"/>
    </source>
</evidence>
<dbReference type="InterPro" id="IPR025436">
    <property type="entry name" value="DUF4179"/>
</dbReference>
<evidence type="ECO:0000259" key="6">
    <source>
        <dbReference type="Pfam" id="PF04545"/>
    </source>
</evidence>
<dbReference type="Proteomes" id="UP000018877">
    <property type="component" value="Unassembled WGS sequence"/>
</dbReference>
<dbReference type="InterPro" id="IPR007630">
    <property type="entry name" value="RNA_pol_sigma70_r4"/>
</dbReference>
<gene>
    <name evidence="8" type="ORF">BAVI_17702</name>
</gene>
<proteinExistence type="inferred from homology"/>
<feature type="domain" description="RNA polymerase sigma-70 region 4" evidence="6">
    <location>
        <begin position="107"/>
        <end position="156"/>
    </location>
</feature>
<evidence type="ECO:0000313" key="9">
    <source>
        <dbReference type="Proteomes" id="UP000018877"/>
    </source>
</evidence>
<dbReference type="GO" id="GO:0016987">
    <property type="term" value="F:sigma factor activity"/>
    <property type="evidence" value="ECO:0007669"/>
    <property type="project" value="UniProtKB-KW"/>
</dbReference>
<dbReference type="InterPro" id="IPR013325">
    <property type="entry name" value="RNA_pol_sigma_r2"/>
</dbReference>
<feature type="domain" description="DUF4179" evidence="7">
    <location>
        <begin position="248"/>
        <end position="333"/>
    </location>
</feature>
<feature type="transmembrane region" description="Helical" evidence="5">
    <location>
        <begin position="255"/>
        <end position="281"/>
    </location>
</feature>
<evidence type="ECO:0000256" key="1">
    <source>
        <dbReference type="ARBA" id="ARBA00010641"/>
    </source>
</evidence>
<keyword evidence="4" id="KW-0804">Transcription</keyword>
<protein>
    <submittedName>
        <fullName evidence="8">Transmembrane anti-sigma factor</fullName>
    </submittedName>
</protein>
<accession>A0AB94IK64</accession>
<dbReference type="PANTHER" id="PTHR43133">
    <property type="entry name" value="RNA POLYMERASE ECF-TYPE SIGMA FACTO"/>
    <property type="match status" value="1"/>
</dbReference>
<dbReference type="Gene3D" id="1.10.1740.10">
    <property type="match status" value="1"/>
</dbReference>
<name>A0AB94IK64_9BACI</name>
<keyword evidence="5" id="KW-0472">Membrane</keyword>
<dbReference type="CDD" id="cd06171">
    <property type="entry name" value="Sigma70_r4"/>
    <property type="match status" value="1"/>
</dbReference>
<dbReference type="EMBL" id="ALAN01000096">
    <property type="protein sequence ID" value="ETI67420.1"/>
    <property type="molecule type" value="Genomic_DNA"/>
</dbReference>
<evidence type="ECO:0000259" key="7">
    <source>
        <dbReference type="Pfam" id="PF13786"/>
    </source>
</evidence>
<dbReference type="InterPro" id="IPR013324">
    <property type="entry name" value="RNA_pol_sigma_r3/r4-like"/>
</dbReference>
<dbReference type="SUPFAM" id="SSF88659">
    <property type="entry name" value="Sigma3 and sigma4 domains of RNA polymerase sigma factors"/>
    <property type="match status" value="1"/>
</dbReference>